<dbReference type="PROSITE" id="PS00211">
    <property type="entry name" value="ABC_TRANSPORTER_1"/>
    <property type="match status" value="1"/>
</dbReference>
<name>A0A327K9I3_9BRAD</name>
<gene>
    <name evidence="6" type="ORF">CH338_19820</name>
</gene>
<dbReference type="InterPro" id="IPR003593">
    <property type="entry name" value="AAA+_ATPase"/>
</dbReference>
<dbReference type="SUPFAM" id="SSF52540">
    <property type="entry name" value="P-loop containing nucleoside triphosphate hydrolases"/>
    <property type="match status" value="1"/>
</dbReference>
<dbReference type="GO" id="GO:0016887">
    <property type="term" value="F:ATP hydrolysis activity"/>
    <property type="evidence" value="ECO:0007669"/>
    <property type="project" value="InterPro"/>
</dbReference>
<protein>
    <submittedName>
        <fullName evidence="6">Nitrate ABC transporter ATP-binding protein</fullName>
    </submittedName>
</protein>
<keyword evidence="2" id="KW-0813">Transport</keyword>
<evidence type="ECO:0000256" key="1">
    <source>
        <dbReference type="ARBA" id="ARBA00005417"/>
    </source>
</evidence>
<dbReference type="InterPro" id="IPR050166">
    <property type="entry name" value="ABC_transporter_ATP-bind"/>
</dbReference>
<sequence length="273" mass="29925">MSERSDGVAGAKIRAEGVAKTFWSHDRDVVALQPVDLTVADGEFVCILGPSGCGKSTLLRIVAGLIGASAGRVTMDGRPIRGPGPERGLVFQEYALFPWLTVLKNVMYGPTVRGLGRVEAEARARAQIARVGLEGFEQQYPRQLSGGMKQRVGIARVWANQPDVMLMDEPFGALDAITRNILQRDLLKLWLEERHTVLFVTHSVDEAIFLADRVVVMSARPGRITAIVPVAVPRPRDLLAPEAIALKAELTRLVEDQVMGPRGEPSRLREYVN</sequence>
<evidence type="ECO:0000256" key="4">
    <source>
        <dbReference type="ARBA" id="ARBA00022840"/>
    </source>
</evidence>
<evidence type="ECO:0000259" key="5">
    <source>
        <dbReference type="PROSITE" id="PS50893"/>
    </source>
</evidence>
<dbReference type="InterPro" id="IPR003439">
    <property type="entry name" value="ABC_transporter-like_ATP-bd"/>
</dbReference>
<comment type="similarity">
    <text evidence="1">Belongs to the ABC transporter superfamily.</text>
</comment>
<reference evidence="6 7" key="1">
    <citation type="submission" date="2017-07" db="EMBL/GenBank/DDBJ databases">
        <title>Draft Genome Sequences of Select Purple Nonsulfur Bacteria.</title>
        <authorList>
            <person name="Lasarre B."/>
            <person name="Mckinlay J.B."/>
        </authorList>
    </citation>
    <scope>NUCLEOTIDE SEQUENCE [LARGE SCALE GENOMIC DNA]</scope>
    <source>
        <strain evidence="6 7">DSM 11907</strain>
    </source>
</reference>
<dbReference type="Proteomes" id="UP000248863">
    <property type="component" value="Unassembled WGS sequence"/>
</dbReference>
<evidence type="ECO:0000313" key="6">
    <source>
        <dbReference type="EMBL" id="RAI35087.1"/>
    </source>
</evidence>
<dbReference type="EMBL" id="NPEU01000276">
    <property type="protein sequence ID" value="RAI35087.1"/>
    <property type="molecule type" value="Genomic_DNA"/>
</dbReference>
<evidence type="ECO:0000256" key="2">
    <source>
        <dbReference type="ARBA" id="ARBA00022448"/>
    </source>
</evidence>
<feature type="domain" description="ABC transporter" evidence="5">
    <location>
        <begin position="13"/>
        <end position="244"/>
    </location>
</feature>
<dbReference type="InterPro" id="IPR017871">
    <property type="entry name" value="ABC_transporter-like_CS"/>
</dbReference>
<dbReference type="Pfam" id="PF00005">
    <property type="entry name" value="ABC_tran"/>
    <property type="match status" value="1"/>
</dbReference>
<evidence type="ECO:0000256" key="3">
    <source>
        <dbReference type="ARBA" id="ARBA00022741"/>
    </source>
</evidence>
<dbReference type="CDD" id="cd03293">
    <property type="entry name" value="ABC_NrtD_SsuB_transporters"/>
    <property type="match status" value="1"/>
</dbReference>
<keyword evidence="7" id="KW-1185">Reference proteome</keyword>
<dbReference type="SMART" id="SM00382">
    <property type="entry name" value="AAA"/>
    <property type="match status" value="1"/>
</dbReference>
<dbReference type="AlphaFoldDB" id="A0A327K9I3"/>
<proteinExistence type="inferred from homology"/>
<accession>A0A327K9I3</accession>
<dbReference type="GO" id="GO:0005524">
    <property type="term" value="F:ATP binding"/>
    <property type="evidence" value="ECO:0007669"/>
    <property type="project" value="UniProtKB-KW"/>
</dbReference>
<dbReference type="Gene3D" id="3.40.50.300">
    <property type="entry name" value="P-loop containing nucleotide triphosphate hydrolases"/>
    <property type="match status" value="1"/>
</dbReference>
<organism evidence="6 7">
    <name type="scientific">Rhodoplanes elegans</name>
    <dbReference type="NCBI Taxonomy" id="29408"/>
    <lineage>
        <taxon>Bacteria</taxon>
        <taxon>Pseudomonadati</taxon>
        <taxon>Pseudomonadota</taxon>
        <taxon>Alphaproteobacteria</taxon>
        <taxon>Hyphomicrobiales</taxon>
        <taxon>Nitrobacteraceae</taxon>
        <taxon>Rhodoplanes</taxon>
    </lineage>
</organism>
<keyword evidence="3" id="KW-0547">Nucleotide-binding</keyword>
<keyword evidence="4 6" id="KW-0067">ATP-binding</keyword>
<dbReference type="PANTHER" id="PTHR42788">
    <property type="entry name" value="TAURINE IMPORT ATP-BINDING PROTEIN-RELATED"/>
    <property type="match status" value="1"/>
</dbReference>
<dbReference type="InterPro" id="IPR027417">
    <property type="entry name" value="P-loop_NTPase"/>
</dbReference>
<dbReference type="PANTHER" id="PTHR42788:SF13">
    <property type="entry name" value="ALIPHATIC SULFONATES IMPORT ATP-BINDING PROTEIN SSUB"/>
    <property type="match status" value="1"/>
</dbReference>
<comment type="caution">
    <text evidence="6">The sequence shown here is derived from an EMBL/GenBank/DDBJ whole genome shotgun (WGS) entry which is preliminary data.</text>
</comment>
<evidence type="ECO:0000313" key="7">
    <source>
        <dbReference type="Proteomes" id="UP000248863"/>
    </source>
</evidence>
<dbReference type="OrthoDB" id="9807242at2"/>
<dbReference type="PROSITE" id="PS50893">
    <property type="entry name" value="ABC_TRANSPORTER_2"/>
    <property type="match status" value="1"/>
</dbReference>
<dbReference type="RefSeq" id="WP_111358844.1">
    <property type="nucleotide sequence ID" value="NZ_NHSK01000040.1"/>
</dbReference>